<protein>
    <recommendedName>
        <fullName evidence="5">Integral membrane protein</fullName>
    </recommendedName>
</protein>
<evidence type="ECO:0000313" key="4">
    <source>
        <dbReference type="Proteomes" id="UP001305779"/>
    </source>
</evidence>
<evidence type="ECO:0008006" key="5">
    <source>
        <dbReference type="Google" id="ProtNLM"/>
    </source>
</evidence>
<reference evidence="3 4" key="1">
    <citation type="journal article" date="2023" name="G3 (Bethesda)">
        <title>A chromosome-level genome assembly of Zasmidium syzygii isolated from banana leaves.</title>
        <authorList>
            <person name="van Westerhoven A.C."/>
            <person name="Mehrabi R."/>
            <person name="Talebi R."/>
            <person name="Steentjes M.B.F."/>
            <person name="Corcolon B."/>
            <person name="Chong P.A."/>
            <person name="Kema G.H.J."/>
            <person name="Seidl M.F."/>
        </authorList>
    </citation>
    <scope>NUCLEOTIDE SEQUENCE [LARGE SCALE GENOMIC DNA]</scope>
    <source>
        <strain evidence="3 4">P124</strain>
    </source>
</reference>
<feature type="region of interest" description="Disordered" evidence="1">
    <location>
        <begin position="1"/>
        <end position="81"/>
    </location>
</feature>
<evidence type="ECO:0000256" key="2">
    <source>
        <dbReference type="SAM" id="Phobius"/>
    </source>
</evidence>
<gene>
    <name evidence="3" type="ORF">PRZ48_014917</name>
</gene>
<feature type="transmembrane region" description="Helical" evidence="2">
    <location>
        <begin position="401"/>
        <end position="428"/>
    </location>
</feature>
<keyword evidence="2" id="KW-0812">Transmembrane</keyword>
<dbReference type="Proteomes" id="UP001305779">
    <property type="component" value="Unassembled WGS sequence"/>
</dbReference>
<keyword evidence="2" id="KW-1133">Transmembrane helix</keyword>
<keyword evidence="2" id="KW-0472">Membrane</keyword>
<feature type="transmembrane region" description="Helical" evidence="2">
    <location>
        <begin position="473"/>
        <end position="497"/>
    </location>
</feature>
<feature type="region of interest" description="Disordered" evidence="1">
    <location>
        <begin position="553"/>
        <end position="574"/>
    </location>
</feature>
<proteinExistence type="predicted"/>
<feature type="transmembrane region" description="Helical" evidence="2">
    <location>
        <begin position="258"/>
        <end position="280"/>
    </location>
</feature>
<accession>A0ABR0DX71</accession>
<comment type="caution">
    <text evidence="3">The sequence shown here is derived from an EMBL/GenBank/DDBJ whole genome shotgun (WGS) entry which is preliminary data.</text>
</comment>
<keyword evidence="4" id="KW-1185">Reference proteome</keyword>
<evidence type="ECO:0000313" key="3">
    <source>
        <dbReference type="EMBL" id="KAK4493732.1"/>
    </source>
</evidence>
<sequence length="601" mass="66422">MDQGFANPFAGDGHNNSDSNTQQPDPSPPAQSPTEHLAPEQTTRASPLRVPSPTPSAAPSSSNEKKPRPESGSGSGDDDLSQHEGVLEKLKTAADDAAPAVVDKIRTAAHKVHLHSVKATGVTRLLNPTTIRMQARFGSDPSQEESHGLHKAKEMALLWRSRDNRKGRNSIAVPMMPPIESEQTPLLPMRYTPRLSGKLSDIGTTLWRMCTIFPYWDMAFWSGWSYTIGSALFVADGAMAWGPVAFGEDFESATTKKYGGPLCFFFGALFYQVGAVAAYLEAVNDGSFHGSAMRRLLEGHGDAANRKLLDDKIHDFVGHLKPHHRDRDAEALADSVDPEAGWKTKDHRHLRPGSIYPTGKAPAPRRGGVDLGGDEGDASAYMTWRWWPSWHALRTQHVYEIGYIACTIQLFGVTLYGVTAIVILPGILDSLKPWQELGAYWVPQIVAAACFLIASIMFTFETQEKWWKPEPKVLGWWIGVWSIIGSVGFELCAGFGVPSGNLHWAEYQSDLSSMWGSAAYLIGSFLQWYEALSKNPIEELFSEPGEMKTVRGVRGPKQQRSIVPERPPRVAEDPERPFLKQAGIQFQADAEDTRSMDLRMR</sequence>
<name>A0ABR0DX71_ZASCE</name>
<feature type="transmembrane region" description="Helical" evidence="2">
    <location>
        <begin position="440"/>
        <end position="461"/>
    </location>
</feature>
<organism evidence="3 4">
    <name type="scientific">Zasmidium cellare</name>
    <name type="common">Wine cellar mold</name>
    <name type="synonym">Racodium cellare</name>
    <dbReference type="NCBI Taxonomy" id="395010"/>
    <lineage>
        <taxon>Eukaryota</taxon>
        <taxon>Fungi</taxon>
        <taxon>Dikarya</taxon>
        <taxon>Ascomycota</taxon>
        <taxon>Pezizomycotina</taxon>
        <taxon>Dothideomycetes</taxon>
        <taxon>Dothideomycetidae</taxon>
        <taxon>Mycosphaerellales</taxon>
        <taxon>Mycosphaerellaceae</taxon>
        <taxon>Zasmidium</taxon>
    </lineage>
</organism>
<dbReference type="EMBL" id="JAXOVC010000015">
    <property type="protein sequence ID" value="KAK4493732.1"/>
    <property type="molecule type" value="Genomic_DNA"/>
</dbReference>
<evidence type="ECO:0000256" key="1">
    <source>
        <dbReference type="SAM" id="MobiDB-lite"/>
    </source>
</evidence>